<comment type="function">
    <text evidence="8">Involved in peptidoglycan biosynthesis. Transports lipid-linked peptidoglycan precursors from the inner to the outer leaflet of the cytoplasmic membrane.</text>
</comment>
<dbReference type="RefSeq" id="WP_146817394.1">
    <property type="nucleotide sequence ID" value="NZ_BJYD01000026.1"/>
</dbReference>
<accession>A0A511WU10</accession>
<keyword evidence="2 8" id="KW-1003">Cell membrane</keyword>
<protein>
    <recommendedName>
        <fullName evidence="8">Lipid II flippase</fullName>
    </recommendedName>
</protein>
<evidence type="ECO:0000256" key="8">
    <source>
        <dbReference type="PIRNR" id="PIRNR002869"/>
    </source>
</evidence>
<evidence type="ECO:0000256" key="5">
    <source>
        <dbReference type="ARBA" id="ARBA00022984"/>
    </source>
</evidence>
<evidence type="ECO:0000256" key="4">
    <source>
        <dbReference type="ARBA" id="ARBA00022960"/>
    </source>
</evidence>
<keyword evidence="7 8" id="KW-0472">Membrane</keyword>
<dbReference type="GO" id="GO:0034204">
    <property type="term" value="P:lipid translocation"/>
    <property type="evidence" value="ECO:0007669"/>
    <property type="project" value="TreeGrafter"/>
</dbReference>
<keyword evidence="8" id="KW-0813">Transport</keyword>
<proteinExistence type="inferred from homology"/>
<feature type="transmembrane region" description="Helical" evidence="9">
    <location>
        <begin position="181"/>
        <end position="201"/>
    </location>
</feature>
<dbReference type="InterPro" id="IPR051050">
    <property type="entry name" value="Lipid_II_flippase_MurJ/MviN"/>
</dbReference>
<comment type="caution">
    <text evidence="10">The sequence shown here is derived from an EMBL/GenBank/DDBJ whole genome shotgun (WGS) entry which is preliminary data.</text>
</comment>
<evidence type="ECO:0000313" key="10">
    <source>
        <dbReference type="EMBL" id="GEN54650.1"/>
    </source>
</evidence>
<feature type="transmembrane region" description="Helical" evidence="9">
    <location>
        <begin position="401"/>
        <end position="426"/>
    </location>
</feature>
<dbReference type="GO" id="GO:0071555">
    <property type="term" value="P:cell wall organization"/>
    <property type="evidence" value="ECO:0007669"/>
    <property type="project" value="UniProtKB-UniRule"/>
</dbReference>
<sequence length="508" mass="55634">MKSKLGLASILFIGATLILKVSGLLRDMVIAYYFGDSYIADAYLAAFIIPNMLILFMQNGMKNALVPSYIDAKEEKRGKSHLGQVFKGTAGLAFVFSILGMLLAPLMIRLFYPDFSEPATEIATWVTVIFFSCIAFVGMNSVLEAFFDAENKFALSIVSQIIVILSSILGAFLFANQIGAYSLAFGYLAGTIFSLIFKSFIVIPQRALSLKQKMDWPEVRKFYWVFLPVGLTVAVGQVNLMVGSIFASYQGEGAVTYINYAKNLVHMPQGIFGVTIATIIFPMLSKAITTNDTGQFKKGIEKGLTTMYLVLLPAIIGMMLLMPNLIELFYERGAFNNSATAATSQVAYFYFGSVLFFSLNNIINKGFYTMKKGHLILIISLGSILLNIVFNFIFAEWLGYLGIPLAASLMALFYTGACLIVFVKLVGGLDFKYITIDYTKITAAALVMSGAVLGLQQGIGNFPNLVQIILVAIVGAIAFATTAFLLKADAFLFLLNQVRRRKKKGGVS</sequence>
<dbReference type="OrthoDB" id="9804143at2"/>
<dbReference type="GO" id="GO:0005886">
    <property type="term" value="C:plasma membrane"/>
    <property type="evidence" value="ECO:0007669"/>
    <property type="project" value="UniProtKB-SubCell"/>
</dbReference>
<dbReference type="PANTHER" id="PTHR47019:SF1">
    <property type="entry name" value="LIPID II FLIPPASE MURJ"/>
    <property type="match status" value="1"/>
</dbReference>
<feature type="transmembrane region" description="Helical" evidence="9">
    <location>
        <begin position="465"/>
        <end position="495"/>
    </location>
</feature>
<feature type="transmembrane region" description="Helical" evidence="9">
    <location>
        <begin position="346"/>
        <end position="363"/>
    </location>
</feature>
<feature type="transmembrane region" description="Helical" evidence="9">
    <location>
        <begin position="222"/>
        <end position="247"/>
    </location>
</feature>
<name>A0A511WU10_9BACI</name>
<evidence type="ECO:0000256" key="3">
    <source>
        <dbReference type="ARBA" id="ARBA00022692"/>
    </source>
</evidence>
<dbReference type="PIRSF" id="PIRSF002869">
    <property type="entry name" value="MviN"/>
    <property type="match status" value="1"/>
</dbReference>
<evidence type="ECO:0000256" key="6">
    <source>
        <dbReference type="ARBA" id="ARBA00022989"/>
    </source>
</evidence>
<dbReference type="AlphaFoldDB" id="A0A511WU10"/>
<comment type="similarity">
    <text evidence="8">Belongs to the MurJ/MviN family.</text>
</comment>
<dbReference type="GO" id="GO:0015648">
    <property type="term" value="F:lipid-linked peptidoglycan transporter activity"/>
    <property type="evidence" value="ECO:0007669"/>
    <property type="project" value="UniProtKB-UniRule"/>
</dbReference>
<keyword evidence="5 8" id="KW-0573">Peptidoglycan synthesis</keyword>
<keyword evidence="3 9" id="KW-0812">Transmembrane</keyword>
<evidence type="ECO:0000256" key="1">
    <source>
        <dbReference type="ARBA" id="ARBA00004651"/>
    </source>
</evidence>
<feature type="transmembrane region" description="Helical" evidence="9">
    <location>
        <begin position="267"/>
        <end position="285"/>
    </location>
</feature>
<reference evidence="10 11" key="1">
    <citation type="submission" date="2019-07" db="EMBL/GenBank/DDBJ databases">
        <title>Whole genome shotgun sequence of Halobacillus faecis NBRC 103569.</title>
        <authorList>
            <person name="Hosoyama A."/>
            <person name="Uohara A."/>
            <person name="Ohji S."/>
            <person name="Ichikawa N."/>
        </authorList>
    </citation>
    <scope>NUCLEOTIDE SEQUENCE [LARGE SCALE GENOMIC DNA]</scope>
    <source>
        <strain evidence="10 11">NBRC 103569</strain>
    </source>
</reference>
<feature type="transmembrane region" description="Helical" evidence="9">
    <location>
        <begin position="375"/>
        <end position="395"/>
    </location>
</feature>
<dbReference type="Proteomes" id="UP000321886">
    <property type="component" value="Unassembled WGS sequence"/>
</dbReference>
<dbReference type="GO" id="GO:0008360">
    <property type="term" value="P:regulation of cell shape"/>
    <property type="evidence" value="ECO:0007669"/>
    <property type="project" value="UniProtKB-UniRule"/>
</dbReference>
<dbReference type="PANTHER" id="PTHR47019">
    <property type="entry name" value="LIPID II FLIPPASE MURJ"/>
    <property type="match status" value="1"/>
</dbReference>
<evidence type="ECO:0000256" key="2">
    <source>
        <dbReference type="ARBA" id="ARBA00022475"/>
    </source>
</evidence>
<feature type="transmembrane region" description="Helical" evidence="9">
    <location>
        <begin position="155"/>
        <end position="175"/>
    </location>
</feature>
<keyword evidence="6 9" id="KW-1133">Transmembrane helix</keyword>
<dbReference type="InterPro" id="IPR004268">
    <property type="entry name" value="MurJ"/>
</dbReference>
<dbReference type="GO" id="GO:0009252">
    <property type="term" value="P:peptidoglycan biosynthetic process"/>
    <property type="evidence" value="ECO:0007669"/>
    <property type="project" value="UniProtKB-UniRule"/>
</dbReference>
<dbReference type="NCBIfam" id="TIGR01695">
    <property type="entry name" value="murJ_mviN"/>
    <property type="match status" value="1"/>
</dbReference>
<keyword evidence="8" id="KW-0961">Cell wall biogenesis/degradation</keyword>
<dbReference type="CDD" id="cd13123">
    <property type="entry name" value="MATE_MurJ_like"/>
    <property type="match status" value="1"/>
</dbReference>
<evidence type="ECO:0000256" key="9">
    <source>
        <dbReference type="SAM" id="Phobius"/>
    </source>
</evidence>
<dbReference type="Pfam" id="PF03023">
    <property type="entry name" value="MurJ"/>
    <property type="match status" value="1"/>
</dbReference>
<feature type="transmembrane region" description="Helical" evidence="9">
    <location>
        <begin position="85"/>
        <end position="110"/>
    </location>
</feature>
<comment type="subcellular location">
    <subcellularLocation>
        <location evidence="1">Cell membrane</location>
        <topology evidence="1">Multi-pass membrane protein</topology>
    </subcellularLocation>
</comment>
<organism evidence="10 11">
    <name type="scientific">Halobacillus faecis</name>
    <dbReference type="NCBI Taxonomy" id="360184"/>
    <lineage>
        <taxon>Bacteria</taxon>
        <taxon>Bacillati</taxon>
        <taxon>Bacillota</taxon>
        <taxon>Bacilli</taxon>
        <taxon>Bacillales</taxon>
        <taxon>Bacillaceae</taxon>
        <taxon>Halobacillus</taxon>
    </lineage>
</organism>
<feature type="transmembrane region" description="Helical" evidence="9">
    <location>
        <begin position="122"/>
        <end position="143"/>
    </location>
</feature>
<gene>
    <name evidence="10" type="ORF">HFA01_29120</name>
</gene>
<dbReference type="EMBL" id="BJYD01000026">
    <property type="protein sequence ID" value="GEN54650.1"/>
    <property type="molecule type" value="Genomic_DNA"/>
</dbReference>
<keyword evidence="11" id="KW-1185">Reference proteome</keyword>
<feature type="transmembrane region" description="Helical" evidence="9">
    <location>
        <begin position="39"/>
        <end position="57"/>
    </location>
</feature>
<evidence type="ECO:0000256" key="7">
    <source>
        <dbReference type="ARBA" id="ARBA00023136"/>
    </source>
</evidence>
<dbReference type="PRINTS" id="PR01806">
    <property type="entry name" value="VIRFACTRMVIN"/>
</dbReference>
<keyword evidence="4 8" id="KW-0133">Cell shape</keyword>
<feature type="transmembrane region" description="Helical" evidence="9">
    <location>
        <begin position="438"/>
        <end position="459"/>
    </location>
</feature>
<feature type="transmembrane region" description="Helical" evidence="9">
    <location>
        <begin position="306"/>
        <end position="326"/>
    </location>
</feature>
<evidence type="ECO:0000313" key="11">
    <source>
        <dbReference type="Proteomes" id="UP000321886"/>
    </source>
</evidence>